<dbReference type="NCBIfam" id="TIGR01785">
    <property type="entry name" value="TonB-hemin"/>
    <property type="match status" value="1"/>
</dbReference>
<evidence type="ECO:0000313" key="17">
    <source>
        <dbReference type="Proteomes" id="UP001382455"/>
    </source>
</evidence>
<evidence type="ECO:0000256" key="4">
    <source>
        <dbReference type="ARBA" id="ARBA00022452"/>
    </source>
</evidence>
<dbReference type="InterPro" id="IPR011276">
    <property type="entry name" value="TonB_haem/Hb_rcpt"/>
</dbReference>
<evidence type="ECO:0000259" key="15">
    <source>
        <dbReference type="Pfam" id="PF07715"/>
    </source>
</evidence>
<proteinExistence type="inferred from homology"/>
<keyword evidence="6 13" id="KW-0732">Signal</keyword>
<evidence type="ECO:0000313" key="16">
    <source>
        <dbReference type="EMBL" id="MEI4550732.1"/>
    </source>
</evidence>
<keyword evidence="5 10" id="KW-0812">Transmembrane</keyword>
<feature type="short sequence motif" description="TonB C-terminal box" evidence="11">
    <location>
        <begin position="731"/>
        <end position="748"/>
    </location>
</feature>
<evidence type="ECO:0000256" key="1">
    <source>
        <dbReference type="ARBA" id="ARBA00004571"/>
    </source>
</evidence>
<evidence type="ECO:0000256" key="5">
    <source>
        <dbReference type="ARBA" id="ARBA00022692"/>
    </source>
</evidence>
<keyword evidence="16" id="KW-0675">Receptor</keyword>
<dbReference type="EMBL" id="JBAWKS010000001">
    <property type="protein sequence ID" value="MEI4550732.1"/>
    <property type="molecule type" value="Genomic_DNA"/>
</dbReference>
<protein>
    <submittedName>
        <fullName evidence="16">TonB-dependent receptor</fullName>
    </submittedName>
</protein>
<evidence type="ECO:0000256" key="9">
    <source>
        <dbReference type="ARBA" id="ARBA00023237"/>
    </source>
</evidence>
<evidence type="ECO:0000256" key="11">
    <source>
        <dbReference type="PROSITE-ProRule" id="PRU10144"/>
    </source>
</evidence>
<accession>A0ABU8EUV2</accession>
<evidence type="ECO:0000256" key="2">
    <source>
        <dbReference type="ARBA" id="ARBA00009810"/>
    </source>
</evidence>
<dbReference type="PANTHER" id="PTHR30069:SF41">
    <property type="entry name" value="HEME_HEMOPEXIN UTILIZATION PROTEIN C"/>
    <property type="match status" value="1"/>
</dbReference>
<dbReference type="InterPro" id="IPR000531">
    <property type="entry name" value="Beta-barrel_TonB"/>
</dbReference>
<dbReference type="Gene3D" id="2.40.170.20">
    <property type="entry name" value="TonB-dependent receptor, beta-barrel domain"/>
    <property type="match status" value="1"/>
</dbReference>
<name>A0ABU8EUV2_9GAMM</name>
<evidence type="ECO:0000256" key="13">
    <source>
        <dbReference type="SAM" id="SignalP"/>
    </source>
</evidence>
<dbReference type="InterPro" id="IPR010917">
    <property type="entry name" value="TonB_rcpt_CS"/>
</dbReference>
<evidence type="ECO:0000256" key="8">
    <source>
        <dbReference type="ARBA" id="ARBA00023136"/>
    </source>
</evidence>
<dbReference type="PROSITE" id="PS01156">
    <property type="entry name" value="TONB_DEPENDENT_REC_2"/>
    <property type="match status" value="1"/>
</dbReference>
<gene>
    <name evidence="16" type="ORF">WAE96_13760</name>
</gene>
<reference evidence="16 17" key="1">
    <citation type="submission" date="2023-12" db="EMBL/GenBank/DDBJ databases">
        <title>Friends and Foes: Symbiotic and Algicidal bacterial influence on Karenia brevis blooms.</title>
        <authorList>
            <person name="Fei C."/>
            <person name="Mohamed A.R."/>
            <person name="Booker A."/>
            <person name="Arshad M."/>
            <person name="Klass S."/>
            <person name="Ahn S."/>
            <person name="Gilbert P.M."/>
            <person name="Heil C.A."/>
            <person name="Martinez J.M."/>
            <person name="Amin S.A."/>
        </authorList>
    </citation>
    <scope>NUCLEOTIDE SEQUENCE [LARGE SCALE GENOMIC DNA]</scope>
    <source>
        <strain evidence="16 17">CE15</strain>
    </source>
</reference>
<feature type="domain" description="TonB-dependent receptor-like beta-barrel" evidence="14">
    <location>
        <begin position="273"/>
        <end position="717"/>
    </location>
</feature>
<dbReference type="Pfam" id="PF07715">
    <property type="entry name" value="Plug"/>
    <property type="match status" value="1"/>
</dbReference>
<keyword evidence="17" id="KW-1185">Reference proteome</keyword>
<evidence type="ECO:0000259" key="14">
    <source>
        <dbReference type="Pfam" id="PF00593"/>
    </source>
</evidence>
<evidence type="ECO:0000256" key="10">
    <source>
        <dbReference type="PROSITE-ProRule" id="PRU01360"/>
    </source>
</evidence>
<dbReference type="Proteomes" id="UP001382455">
    <property type="component" value="Unassembled WGS sequence"/>
</dbReference>
<dbReference type="InterPro" id="IPR012910">
    <property type="entry name" value="Plug_dom"/>
</dbReference>
<evidence type="ECO:0000256" key="6">
    <source>
        <dbReference type="ARBA" id="ARBA00022729"/>
    </source>
</evidence>
<evidence type="ECO:0000256" key="7">
    <source>
        <dbReference type="ARBA" id="ARBA00023077"/>
    </source>
</evidence>
<feature type="signal peptide" evidence="13">
    <location>
        <begin position="1"/>
        <end position="22"/>
    </location>
</feature>
<dbReference type="CDD" id="cd01347">
    <property type="entry name" value="ligand_gated_channel"/>
    <property type="match status" value="1"/>
</dbReference>
<sequence>MNFSRTLVSTAIIFGLSTTAFNAQSQNNNEKSAGEQDIETISVFGHKLTVAKHDAAASISQVNDEHIKRNQEAELSNILKELPGVDMTGSVTPLSGQPAIRGLYGERIFVSIDNVKRKTESDGGSNIATINSLGIDPAQLKQVQVLRGADSLTVGSGAVGGSIRLVTKDASDYLNGEEGFGARAQVMHQSVSDSNSFSGSLFALTAQTDTVLHASYVEFSDIDVVPSDDKGDEVGELAKLEKISNDSARTNATIKNTWYFAPDHSLQTKLDWSETESLNQPYGQRLDLALRYPTLSEDYKNDYIELMSSYTYQPTSPLIDLDVQAVFSKKSYDEVTMGYIVNRGNKIAFDKLSDGSNIRTGLRIANLSEFEGVINHKLALEFNFEYEEFEQNEFEEGVSSTFYGKSDSTNFSFAAIDQASFLNDTLLTTAGLRYDVFDRSSNTFDDYDNSDSGELSSELGITYKATDFLNFYAKYAEAFRAPSVQELYKKDEWRCHIGGKICYQEPQPDLKPELSENIEVGFGLDWSNVAFADVFTIKAMYFNNDIENFIDNVPFMYYVDENGNKQLGSPGPNPSNGVPVATHRDYSAKNIGKLESSGVELELHYSLSKFDAYLGYSTIEMDAYGVPNFFLGTIENDKQAYTEAPADKLTLNLNYQVLDSLNVGVQMLAYAEQKRLPEAYLDRGWGTDSYQLYNLNASYQGEGVLSGLGVVVGVDNITNERYLRAPASNATDAGELGRNYKITLSYQF</sequence>
<keyword evidence="4 10" id="KW-1134">Transmembrane beta strand</keyword>
<comment type="caution">
    <text evidence="16">The sequence shown here is derived from an EMBL/GenBank/DDBJ whole genome shotgun (WGS) entry which is preliminary data.</text>
</comment>
<evidence type="ECO:0000256" key="12">
    <source>
        <dbReference type="RuleBase" id="RU003357"/>
    </source>
</evidence>
<dbReference type="InterPro" id="IPR037066">
    <property type="entry name" value="Plug_dom_sf"/>
</dbReference>
<comment type="subcellular location">
    <subcellularLocation>
        <location evidence="1 10">Cell outer membrane</location>
        <topology evidence="1 10">Multi-pass membrane protein</topology>
    </subcellularLocation>
</comment>
<organism evidence="16 17">
    <name type="scientific">Pseudoalteromonas spongiae</name>
    <dbReference type="NCBI Taxonomy" id="298657"/>
    <lineage>
        <taxon>Bacteria</taxon>
        <taxon>Pseudomonadati</taxon>
        <taxon>Pseudomonadota</taxon>
        <taxon>Gammaproteobacteria</taxon>
        <taxon>Alteromonadales</taxon>
        <taxon>Pseudoalteromonadaceae</taxon>
        <taxon>Pseudoalteromonas</taxon>
    </lineage>
</organism>
<dbReference type="PROSITE" id="PS52016">
    <property type="entry name" value="TONB_DEPENDENT_REC_3"/>
    <property type="match status" value="1"/>
</dbReference>
<evidence type="ECO:0000256" key="3">
    <source>
        <dbReference type="ARBA" id="ARBA00022448"/>
    </source>
</evidence>
<dbReference type="InterPro" id="IPR036942">
    <property type="entry name" value="Beta-barrel_TonB_sf"/>
</dbReference>
<keyword evidence="3 10" id="KW-0813">Transport</keyword>
<dbReference type="PANTHER" id="PTHR30069">
    <property type="entry name" value="TONB-DEPENDENT OUTER MEMBRANE RECEPTOR"/>
    <property type="match status" value="1"/>
</dbReference>
<keyword evidence="8 10" id="KW-0472">Membrane</keyword>
<dbReference type="Pfam" id="PF00593">
    <property type="entry name" value="TonB_dep_Rec_b-barrel"/>
    <property type="match status" value="1"/>
</dbReference>
<feature type="domain" description="TonB-dependent receptor plug" evidence="15">
    <location>
        <begin position="52"/>
        <end position="161"/>
    </location>
</feature>
<feature type="chain" id="PRO_5046512825" evidence="13">
    <location>
        <begin position="23"/>
        <end position="748"/>
    </location>
</feature>
<dbReference type="SUPFAM" id="SSF56935">
    <property type="entry name" value="Porins"/>
    <property type="match status" value="1"/>
</dbReference>
<dbReference type="InterPro" id="IPR039426">
    <property type="entry name" value="TonB-dep_rcpt-like"/>
</dbReference>
<comment type="similarity">
    <text evidence="2 10 12">Belongs to the TonB-dependent receptor family.</text>
</comment>
<keyword evidence="7 12" id="KW-0798">TonB box</keyword>
<dbReference type="RefSeq" id="WP_336435819.1">
    <property type="nucleotide sequence ID" value="NZ_JBAWKS010000001.1"/>
</dbReference>
<keyword evidence="9 10" id="KW-0998">Cell outer membrane</keyword>
<dbReference type="Gene3D" id="2.170.130.10">
    <property type="entry name" value="TonB-dependent receptor, plug domain"/>
    <property type="match status" value="1"/>
</dbReference>